<feature type="binding site" evidence="4">
    <location>
        <position position="55"/>
    </location>
    <ligand>
        <name>substrate</name>
    </ligand>
</feature>
<dbReference type="Gene3D" id="3.40.50.10420">
    <property type="entry name" value="NagB/RpiA/CoA transferase-like"/>
    <property type="match status" value="1"/>
</dbReference>
<keyword evidence="3 4" id="KW-0067">ATP-binding</keyword>
<feature type="binding site" evidence="4">
    <location>
        <begin position="4"/>
        <end position="8"/>
    </location>
    <ligand>
        <name>ATP</name>
        <dbReference type="ChEBI" id="CHEBI:30616"/>
    </ligand>
</feature>
<keyword evidence="6" id="KW-0436">Ligase</keyword>
<dbReference type="PANTHER" id="PTHR23407">
    <property type="entry name" value="ATPASE INHIBITOR/5-FORMYLTETRAHYDROFOLATE CYCLO-LIGASE"/>
    <property type="match status" value="1"/>
</dbReference>
<evidence type="ECO:0000256" key="4">
    <source>
        <dbReference type="PIRSR" id="PIRSR006806-1"/>
    </source>
</evidence>
<dbReference type="GO" id="GO:0035999">
    <property type="term" value="P:tetrahydrofolate interconversion"/>
    <property type="evidence" value="ECO:0007669"/>
    <property type="project" value="TreeGrafter"/>
</dbReference>
<protein>
    <recommendedName>
        <fullName evidence="5">5-formyltetrahydrofolate cyclo-ligase</fullName>
        <ecNumber evidence="5">6.3.3.2</ecNumber>
    </recommendedName>
</protein>
<reference evidence="6 7" key="1">
    <citation type="journal article" date="2015" name="Stand. Genomic Sci.">
        <title>Genomic Encyclopedia of Bacterial and Archaeal Type Strains, Phase III: the genomes of soil and plant-associated and newly described type strains.</title>
        <authorList>
            <person name="Whitman W.B."/>
            <person name="Woyke T."/>
            <person name="Klenk H.P."/>
            <person name="Zhou Y."/>
            <person name="Lilburn T.G."/>
            <person name="Beck B.J."/>
            <person name="De Vos P."/>
            <person name="Vandamme P."/>
            <person name="Eisen J.A."/>
            <person name="Garrity G."/>
            <person name="Hugenholtz P."/>
            <person name="Kyrpides N.C."/>
        </authorList>
    </citation>
    <scope>NUCLEOTIDE SEQUENCE [LARGE SCALE GENOMIC DNA]</scope>
    <source>
        <strain evidence="6 7">CV53</strain>
    </source>
</reference>
<dbReference type="InterPro" id="IPR037171">
    <property type="entry name" value="NagB/RpiA_transferase-like"/>
</dbReference>
<dbReference type="InterPro" id="IPR002698">
    <property type="entry name" value="FTHF_cligase"/>
</dbReference>
<dbReference type="InterPro" id="IPR024185">
    <property type="entry name" value="FTHF_cligase-like_sf"/>
</dbReference>
<accession>A0A4R2B9A0</accession>
<feature type="binding site" evidence="4">
    <location>
        <position position="50"/>
    </location>
    <ligand>
        <name>substrate</name>
    </ligand>
</feature>
<dbReference type="GO" id="GO:0009396">
    <property type="term" value="P:folic acid-containing compound biosynthetic process"/>
    <property type="evidence" value="ECO:0007669"/>
    <property type="project" value="TreeGrafter"/>
</dbReference>
<comment type="catalytic activity">
    <reaction evidence="5">
        <text>(6S)-5-formyl-5,6,7,8-tetrahydrofolate + ATP = (6R)-5,10-methenyltetrahydrofolate + ADP + phosphate</text>
        <dbReference type="Rhea" id="RHEA:10488"/>
        <dbReference type="ChEBI" id="CHEBI:30616"/>
        <dbReference type="ChEBI" id="CHEBI:43474"/>
        <dbReference type="ChEBI" id="CHEBI:57455"/>
        <dbReference type="ChEBI" id="CHEBI:57457"/>
        <dbReference type="ChEBI" id="CHEBI:456216"/>
        <dbReference type="EC" id="6.3.3.2"/>
    </reaction>
</comment>
<evidence type="ECO:0000256" key="5">
    <source>
        <dbReference type="RuleBase" id="RU361279"/>
    </source>
</evidence>
<dbReference type="GO" id="GO:0005524">
    <property type="term" value="F:ATP binding"/>
    <property type="evidence" value="ECO:0007669"/>
    <property type="project" value="UniProtKB-KW"/>
</dbReference>
<keyword evidence="7" id="KW-1185">Reference proteome</keyword>
<keyword evidence="5" id="KW-0460">Magnesium</keyword>
<comment type="cofactor">
    <cofactor evidence="5">
        <name>Mg(2+)</name>
        <dbReference type="ChEBI" id="CHEBI:18420"/>
    </cofactor>
</comment>
<comment type="caution">
    <text evidence="6">The sequence shown here is derived from an EMBL/GenBank/DDBJ whole genome shotgun (WGS) entry which is preliminary data.</text>
</comment>
<evidence type="ECO:0000256" key="3">
    <source>
        <dbReference type="ARBA" id="ARBA00022840"/>
    </source>
</evidence>
<keyword evidence="2 4" id="KW-0547">Nucleotide-binding</keyword>
<dbReference type="Pfam" id="PF01812">
    <property type="entry name" value="5-FTHF_cyc-lig"/>
    <property type="match status" value="1"/>
</dbReference>
<dbReference type="PIRSF" id="PIRSF006806">
    <property type="entry name" value="FTHF_cligase"/>
    <property type="match status" value="1"/>
</dbReference>
<dbReference type="SUPFAM" id="SSF100950">
    <property type="entry name" value="NagB/RpiA/CoA transferase-like"/>
    <property type="match status" value="1"/>
</dbReference>
<dbReference type="AlphaFoldDB" id="A0A4R2B9A0"/>
<dbReference type="GO" id="GO:0046872">
    <property type="term" value="F:metal ion binding"/>
    <property type="evidence" value="ECO:0007669"/>
    <property type="project" value="UniProtKB-KW"/>
</dbReference>
<gene>
    <name evidence="6" type="ORF">EV146_10918</name>
</gene>
<name>A0A4R2B9A0_9BACI</name>
<dbReference type="GO" id="GO:0030272">
    <property type="term" value="F:5-formyltetrahydrofolate cyclo-ligase activity"/>
    <property type="evidence" value="ECO:0007669"/>
    <property type="project" value="UniProtKB-EC"/>
</dbReference>
<evidence type="ECO:0000313" key="6">
    <source>
        <dbReference type="EMBL" id="TCN22865.1"/>
    </source>
</evidence>
<dbReference type="EC" id="6.3.3.2" evidence="5"/>
<dbReference type="EMBL" id="SLVV01000009">
    <property type="protein sequence ID" value="TCN22865.1"/>
    <property type="molecule type" value="Genomic_DNA"/>
</dbReference>
<evidence type="ECO:0000256" key="1">
    <source>
        <dbReference type="ARBA" id="ARBA00010638"/>
    </source>
</evidence>
<organism evidence="6 7">
    <name type="scientific">Mesobacillus foraminis</name>
    <dbReference type="NCBI Taxonomy" id="279826"/>
    <lineage>
        <taxon>Bacteria</taxon>
        <taxon>Bacillati</taxon>
        <taxon>Bacillota</taxon>
        <taxon>Bacilli</taxon>
        <taxon>Bacillales</taxon>
        <taxon>Bacillaceae</taxon>
        <taxon>Mesobacillus</taxon>
    </lineage>
</organism>
<evidence type="ECO:0000256" key="2">
    <source>
        <dbReference type="ARBA" id="ARBA00022741"/>
    </source>
</evidence>
<proteinExistence type="inferred from homology"/>
<feature type="binding site" evidence="4">
    <location>
        <begin position="134"/>
        <end position="142"/>
    </location>
    <ligand>
        <name>ATP</name>
        <dbReference type="ChEBI" id="CHEBI:30616"/>
    </ligand>
</feature>
<dbReference type="PANTHER" id="PTHR23407:SF1">
    <property type="entry name" value="5-FORMYLTETRAHYDROFOLATE CYCLO-LIGASE"/>
    <property type="match status" value="1"/>
</dbReference>
<dbReference type="NCBIfam" id="TIGR02727">
    <property type="entry name" value="MTHFS_bact"/>
    <property type="match status" value="1"/>
</dbReference>
<dbReference type="Proteomes" id="UP000295689">
    <property type="component" value="Unassembled WGS sequence"/>
</dbReference>
<evidence type="ECO:0000313" key="7">
    <source>
        <dbReference type="Proteomes" id="UP000295689"/>
    </source>
</evidence>
<comment type="similarity">
    <text evidence="1 5">Belongs to the 5-formyltetrahydrofolate cyclo-ligase family.</text>
</comment>
<keyword evidence="5" id="KW-0479">Metal-binding</keyword>
<sequence length="190" mass="21817">MNEKKKLRTAMKGKLEELNLPLYEDLSCQIARNLYSDVSWVEARTIGITLSRAPEVDTFQLIRKAWEQGKRVAVPKCQPKNREMIFRQLTRFAQLETVYSNLYEPVEAETEMVEPEKIDLLIVPGLAFTKTGYRLGFGGGYYDRFLKSYSGRTLSLAFEQQLVPELPIEPHDLPVSKIVTENGVFHCVDQ</sequence>